<dbReference type="Proteomes" id="UP000275076">
    <property type="component" value="Unassembled WGS sequence"/>
</dbReference>
<accession>A0A3R9Q241</accession>
<evidence type="ECO:0000259" key="4">
    <source>
        <dbReference type="PROSITE" id="PS50893"/>
    </source>
</evidence>
<evidence type="ECO:0000256" key="2">
    <source>
        <dbReference type="ARBA" id="ARBA00022741"/>
    </source>
</evidence>
<keyword evidence="2" id="KW-0547">Nucleotide-binding</keyword>
<evidence type="ECO:0000313" key="6">
    <source>
        <dbReference type="Proteomes" id="UP000275076"/>
    </source>
</evidence>
<dbReference type="PANTHER" id="PTHR42788">
    <property type="entry name" value="TAURINE IMPORT ATP-BINDING PROTEIN-RELATED"/>
    <property type="match status" value="1"/>
</dbReference>
<evidence type="ECO:0000313" key="5">
    <source>
        <dbReference type="EMBL" id="RSL31965.1"/>
    </source>
</evidence>
<keyword evidence="6" id="KW-1185">Reference proteome</keyword>
<evidence type="ECO:0000256" key="1">
    <source>
        <dbReference type="ARBA" id="ARBA00022448"/>
    </source>
</evidence>
<dbReference type="Gene3D" id="3.40.50.300">
    <property type="entry name" value="P-loop containing nucleotide triphosphate hydrolases"/>
    <property type="match status" value="1"/>
</dbReference>
<dbReference type="Pfam" id="PF00005">
    <property type="entry name" value="ABC_tran"/>
    <property type="match status" value="1"/>
</dbReference>
<dbReference type="InterPro" id="IPR027417">
    <property type="entry name" value="P-loop_NTPase"/>
</dbReference>
<dbReference type="GO" id="GO:0005524">
    <property type="term" value="F:ATP binding"/>
    <property type="evidence" value="ECO:0007669"/>
    <property type="project" value="UniProtKB-KW"/>
</dbReference>
<name>A0A3R9Q241_9BACI</name>
<dbReference type="PANTHER" id="PTHR42788:SF21">
    <property type="entry name" value="ABC TRANSPORTER ATP-BINDING PROTEIN"/>
    <property type="match status" value="1"/>
</dbReference>
<dbReference type="SUPFAM" id="SSF52540">
    <property type="entry name" value="P-loop containing nucleoside triphosphate hydrolases"/>
    <property type="match status" value="1"/>
</dbReference>
<dbReference type="PROSITE" id="PS50893">
    <property type="entry name" value="ABC_TRANSPORTER_2"/>
    <property type="match status" value="1"/>
</dbReference>
<dbReference type="CDD" id="cd03293">
    <property type="entry name" value="ABC_NrtD_SsuB_transporters"/>
    <property type="match status" value="1"/>
</dbReference>
<dbReference type="InterPro" id="IPR017871">
    <property type="entry name" value="ABC_transporter-like_CS"/>
</dbReference>
<reference evidence="5 6" key="1">
    <citation type="submission" date="2018-10" db="EMBL/GenBank/DDBJ databases">
        <title>Draft genome sequence of Bacillus salarius IM0101, isolated from a hypersaline soil in Inner Mongolia, China.</title>
        <authorList>
            <person name="Yamprayoonswat W."/>
            <person name="Boonvisut S."/>
            <person name="Jumpathong W."/>
            <person name="Sittihan S."/>
            <person name="Ruangsuj P."/>
            <person name="Wanthongcharoen S."/>
            <person name="Thongpramul N."/>
            <person name="Pimmason S."/>
            <person name="Yu B."/>
            <person name="Yasawong M."/>
        </authorList>
    </citation>
    <scope>NUCLEOTIDE SEQUENCE [LARGE SCALE GENOMIC DNA]</scope>
    <source>
        <strain evidence="5 6">IM0101</strain>
    </source>
</reference>
<dbReference type="PROSITE" id="PS00211">
    <property type="entry name" value="ABC_TRANSPORTER_1"/>
    <property type="match status" value="1"/>
</dbReference>
<dbReference type="GO" id="GO:0016887">
    <property type="term" value="F:ATP hydrolysis activity"/>
    <property type="evidence" value="ECO:0007669"/>
    <property type="project" value="InterPro"/>
</dbReference>
<dbReference type="InterPro" id="IPR003439">
    <property type="entry name" value="ABC_transporter-like_ATP-bd"/>
</dbReference>
<dbReference type="InterPro" id="IPR003593">
    <property type="entry name" value="AAA+_ATPase"/>
</dbReference>
<dbReference type="OrthoDB" id="9802264at2"/>
<feature type="domain" description="ABC transporter" evidence="4">
    <location>
        <begin position="2"/>
        <end position="233"/>
    </location>
</feature>
<proteinExistence type="predicted"/>
<keyword evidence="3 5" id="KW-0067">ATP-binding</keyword>
<keyword evidence="1" id="KW-0813">Transport</keyword>
<sequence length="259" mass="29231">MLSLHNVEKVYFTEENAVQAVTDINLTVSDGEFISFIGPSGCGKTTVLSMIAGLFPPTSGRIVMHDKEMTGYSKETGYMLQEDYLFPWLTIRKNIELGLIITGMHNKTTTMETMSLLKQLGLEDKADAFPSELSGGMRQRAALVRMLAPNPSLLLLDEPFSALDYQTKLKLEDLVYTTLKDQQKTAILVTHDLSEAIAMSDRIYLFSSNPGNIDNVFEVPETFRNKRPLEARNNPDFHPFFQRVWKELENLEVPNTNTS</sequence>
<protein>
    <submittedName>
        <fullName evidence="5">ABC transporter ATP-binding protein</fullName>
    </submittedName>
</protein>
<dbReference type="AlphaFoldDB" id="A0A3R9Q241"/>
<comment type="caution">
    <text evidence="5">The sequence shown here is derived from an EMBL/GenBank/DDBJ whole genome shotgun (WGS) entry which is preliminary data.</text>
</comment>
<dbReference type="SMART" id="SM00382">
    <property type="entry name" value="AAA"/>
    <property type="match status" value="1"/>
</dbReference>
<organism evidence="5 6">
    <name type="scientific">Salibacterium salarium</name>
    <dbReference type="NCBI Taxonomy" id="284579"/>
    <lineage>
        <taxon>Bacteria</taxon>
        <taxon>Bacillati</taxon>
        <taxon>Bacillota</taxon>
        <taxon>Bacilli</taxon>
        <taxon>Bacillales</taxon>
        <taxon>Bacillaceae</taxon>
    </lineage>
</organism>
<gene>
    <name evidence="5" type="ORF">D7Z54_18480</name>
</gene>
<dbReference type="RefSeq" id="WP_125557760.1">
    <property type="nucleotide sequence ID" value="NZ_RBVX01000019.1"/>
</dbReference>
<dbReference type="EMBL" id="RBVX01000019">
    <property type="protein sequence ID" value="RSL31965.1"/>
    <property type="molecule type" value="Genomic_DNA"/>
</dbReference>
<dbReference type="InterPro" id="IPR050166">
    <property type="entry name" value="ABC_transporter_ATP-bind"/>
</dbReference>
<evidence type="ECO:0000256" key="3">
    <source>
        <dbReference type="ARBA" id="ARBA00022840"/>
    </source>
</evidence>